<organism evidence="5">
    <name type="scientific">mine drainage metagenome</name>
    <dbReference type="NCBI Taxonomy" id="410659"/>
    <lineage>
        <taxon>unclassified sequences</taxon>
        <taxon>metagenomes</taxon>
        <taxon>ecological metagenomes</taxon>
    </lineage>
</organism>
<dbReference type="InterPro" id="IPR016166">
    <property type="entry name" value="FAD-bd_PCMH"/>
</dbReference>
<keyword evidence="2" id="KW-0274">FAD</keyword>
<accession>T1DD03</accession>
<evidence type="ECO:0000256" key="1">
    <source>
        <dbReference type="ARBA" id="ARBA00022630"/>
    </source>
</evidence>
<evidence type="ECO:0000313" key="5">
    <source>
        <dbReference type="EMBL" id="EQD79329.1"/>
    </source>
</evidence>
<dbReference type="Gene3D" id="3.30.43.10">
    <property type="entry name" value="Uridine Diphospho-n-acetylenolpyruvylglucosamine Reductase, domain 2"/>
    <property type="match status" value="1"/>
</dbReference>
<dbReference type="PROSITE" id="PS51387">
    <property type="entry name" value="FAD_PCMH"/>
    <property type="match status" value="1"/>
</dbReference>
<reference evidence="5" key="2">
    <citation type="journal article" date="2014" name="ISME J.">
        <title>Microbial stratification in low pH oxic and suboxic macroscopic growths along an acid mine drainage.</title>
        <authorList>
            <person name="Mendez-Garcia C."/>
            <person name="Mesa V."/>
            <person name="Sprenger R.R."/>
            <person name="Richter M."/>
            <person name="Diez M.S."/>
            <person name="Solano J."/>
            <person name="Bargiela R."/>
            <person name="Golyshina O.V."/>
            <person name="Manteca A."/>
            <person name="Ramos J.L."/>
            <person name="Gallego J.R."/>
            <person name="Llorente I."/>
            <person name="Martins Dos Santos V.A."/>
            <person name="Jensen O.N."/>
            <person name="Pelaez A.I."/>
            <person name="Sanchez J."/>
            <person name="Ferrer M."/>
        </authorList>
    </citation>
    <scope>NUCLEOTIDE SEQUENCE</scope>
</reference>
<feature type="non-terminal residue" evidence="5">
    <location>
        <position position="143"/>
    </location>
</feature>
<dbReference type="InterPro" id="IPR036318">
    <property type="entry name" value="FAD-bd_PCMH-like_sf"/>
</dbReference>
<dbReference type="InterPro" id="IPR002346">
    <property type="entry name" value="Mopterin_DH_FAD-bd"/>
</dbReference>
<dbReference type="EC" id="1.-.-.-" evidence="5"/>
<comment type="caution">
    <text evidence="5">The sequence shown here is derived from an EMBL/GenBank/DDBJ whole genome shotgun (WGS) entry which is preliminary data.</text>
</comment>
<dbReference type="Pfam" id="PF00941">
    <property type="entry name" value="FAD_binding_5"/>
    <property type="match status" value="1"/>
</dbReference>
<evidence type="ECO:0000259" key="4">
    <source>
        <dbReference type="PROSITE" id="PS51387"/>
    </source>
</evidence>
<dbReference type="AlphaFoldDB" id="T1DD03"/>
<dbReference type="GO" id="GO:0016491">
    <property type="term" value="F:oxidoreductase activity"/>
    <property type="evidence" value="ECO:0007669"/>
    <property type="project" value="UniProtKB-KW"/>
</dbReference>
<evidence type="ECO:0000256" key="3">
    <source>
        <dbReference type="ARBA" id="ARBA00023002"/>
    </source>
</evidence>
<feature type="domain" description="FAD-binding PCMH-type" evidence="4">
    <location>
        <begin position="1"/>
        <end position="143"/>
    </location>
</feature>
<dbReference type="GO" id="GO:0071949">
    <property type="term" value="F:FAD binding"/>
    <property type="evidence" value="ECO:0007669"/>
    <property type="project" value="InterPro"/>
</dbReference>
<reference evidence="5" key="1">
    <citation type="submission" date="2013-08" db="EMBL/GenBank/DDBJ databases">
        <authorList>
            <person name="Mendez C."/>
            <person name="Richter M."/>
            <person name="Ferrer M."/>
            <person name="Sanchez J."/>
        </authorList>
    </citation>
    <scope>NUCLEOTIDE SEQUENCE</scope>
</reference>
<evidence type="ECO:0000256" key="2">
    <source>
        <dbReference type="ARBA" id="ARBA00022827"/>
    </source>
</evidence>
<sequence length="143" mass="14947">VAEHPLDTVLLAGGTDLLPKLKRRQLAARVLVDVRHLPELAGIRTGPNGAIEVGGGVTLAAAAGDRLLAGTHPGYGAAAGQVSSPALRQAGTTGGNLCVDTRCNYYDMTEEWRRAIGYCLKRDGVQCLVAPGSSRCWASRPLT</sequence>
<proteinExistence type="predicted"/>
<dbReference type="InterPro" id="IPR016169">
    <property type="entry name" value="FAD-bd_PCMH_sub2"/>
</dbReference>
<dbReference type="Gene3D" id="3.30.465.10">
    <property type="match status" value="1"/>
</dbReference>
<name>T1DD03_9ZZZZ</name>
<dbReference type="InterPro" id="IPR051312">
    <property type="entry name" value="Diverse_Substr_Oxidored"/>
</dbReference>
<dbReference type="PANTHER" id="PTHR42659">
    <property type="entry name" value="XANTHINE DEHYDROGENASE SUBUNIT C-RELATED"/>
    <property type="match status" value="1"/>
</dbReference>
<dbReference type="SUPFAM" id="SSF56176">
    <property type="entry name" value="FAD-binding/transporter-associated domain-like"/>
    <property type="match status" value="1"/>
</dbReference>
<dbReference type="EMBL" id="AUZY01000199">
    <property type="protein sequence ID" value="EQD79329.1"/>
    <property type="molecule type" value="Genomic_DNA"/>
</dbReference>
<dbReference type="PANTHER" id="PTHR42659:SF2">
    <property type="entry name" value="XANTHINE DEHYDROGENASE SUBUNIT C-RELATED"/>
    <property type="match status" value="1"/>
</dbReference>
<dbReference type="InterPro" id="IPR016167">
    <property type="entry name" value="FAD-bd_PCMH_sub1"/>
</dbReference>
<keyword evidence="1" id="KW-0285">Flavoprotein</keyword>
<keyword evidence="3 5" id="KW-0560">Oxidoreductase</keyword>
<feature type="non-terminal residue" evidence="5">
    <location>
        <position position="1"/>
    </location>
</feature>
<gene>
    <name evidence="5" type="ORF">B1B_00258</name>
</gene>
<protein>
    <submittedName>
        <fullName evidence="5">Molybdopterin dehydrogenase FAD-binding protein</fullName>
        <ecNumber evidence="5">1.-.-.-</ecNumber>
    </submittedName>
</protein>